<accession>A0A934KIG1</accession>
<feature type="signal peptide" evidence="1">
    <location>
        <begin position="1"/>
        <end position="30"/>
    </location>
</feature>
<evidence type="ECO:0000313" key="3">
    <source>
        <dbReference type="Proteomes" id="UP000614410"/>
    </source>
</evidence>
<name>A0A934KIG1_9BACT</name>
<dbReference type="AlphaFoldDB" id="A0A934KIG1"/>
<evidence type="ECO:0000256" key="1">
    <source>
        <dbReference type="SAM" id="SignalP"/>
    </source>
</evidence>
<dbReference type="Gene3D" id="2.120.10.10">
    <property type="match status" value="1"/>
</dbReference>
<proteinExistence type="predicted"/>
<dbReference type="Proteomes" id="UP000614410">
    <property type="component" value="Unassembled WGS sequence"/>
</dbReference>
<sequence>MHTHLARRIATVGAIAAAAFVSTGIQPVHAVAPLAFGPRVALPQADGGTEPRAAVTPDGHHFVVSNSAGTMTVYESDDGLTNWHKTSATPVGQMNPTIDVDIIATSTGRLVVSELDFGGVNFRTSYSDDQGATWTASTGILPFSGTGAVDQDRQWLAAGPNNRVYLLFHNLASGTITHNMFVITSTDNGATFGFPIPITNPATSSPSTPGSQAWQDLQCADSGGPSDLFVNPRDGRVYAVWGTRSAQTPLPVGAGGGCTASVTGNQEVNVVAATRVWVATAPASGTTDATQWTNSLAVDDNPTGQIVGMQLAPGAIDSADNVYILYPESVRQYPDYSGAAIKYVHASQTGIVANPYGLTQTGTNPWSTSTTVAAPNRAITAGQPGDAGHLLPHIAAAGPGQLDMAYFTGDTVAGKGPSWYITAAQTLNALDAHPAIQALRVSDVPTYTNQTASQMMGACTPSGIVNGVACGRSTDVWGVAIDNNGNFLITWPGVKPNSGTFVTTQIAGLTANVAETPWAALLLLPGAAIATIVATRRRSPRQAPG</sequence>
<comment type="caution">
    <text evidence="2">The sequence shown here is derived from an EMBL/GenBank/DDBJ whole genome shotgun (WGS) entry which is preliminary data.</text>
</comment>
<evidence type="ECO:0000313" key="2">
    <source>
        <dbReference type="EMBL" id="MBJ7609376.1"/>
    </source>
</evidence>
<reference evidence="2 3" key="1">
    <citation type="submission" date="2020-10" db="EMBL/GenBank/DDBJ databases">
        <title>Ca. Dormibacterota MAGs.</title>
        <authorList>
            <person name="Montgomery K."/>
        </authorList>
    </citation>
    <scope>NUCLEOTIDE SEQUENCE [LARGE SCALE GENOMIC DNA]</scope>
    <source>
        <strain evidence="2">Mitchell_Peninsula_5</strain>
    </source>
</reference>
<keyword evidence="1" id="KW-0732">Signal</keyword>
<dbReference type="SUPFAM" id="SSF50939">
    <property type="entry name" value="Sialidases"/>
    <property type="match status" value="1"/>
</dbReference>
<dbReference type="CDD" id="cd15482">
    <property type="entry name" value="Sialidase_non-viral"/>
    <property type="match status" value="1"/>
</dbReference>
<dbReference type="InterPro" id="IPR036278">
    <property type="entry name" value="Sialidase_sf"/>
</dbReference>
<feature type="chain" id="PRO_5037459688" evidence="1">
    <location>
        <begin position="31"/>
        <end position="545"/>
    </location>
</feature>
<protein>
    <submittedName>
        <fullName evidence="2">Exo-alpha-sialidase</fullName>
    </submittedName>
</protein>
<gene>
    <name evidence="2" type="ORF">JF887_08085</name>
</gene>
<organism evidence="2 3">
    <name type="scientific">Candidatus Amunia macphersoniae</name>
    <dbReference type="NCBI Taxonomy" id="3127014"/>
    <lineage>
        <taxon>Bacteria</taxon>
        <taxon>Bacillati</taxon>
        <taxon>Candidatus Dormiibacterota</taxon>
        <taxon>Candidatus Dormibacteria</taxon>
        <taxon>Candidatus Aeolococcales</taxon>
        <taxon>Candidatus Aeolococcaceae</taxon>
        <taxon>Candidatus Amunia</taxon>
    </lineage>
</organism>
<dbReference type="EMBL" id="JAEKNN010000039">
    <property type="protein sequence ID" value="MBJ7609376.1"/>
    <property type="molecule type" value="Genomic_DNA"/>
</dbReference>